<proteinExistence type="predicted"/>
<sequence length="39" mass="4741">MHFINFLLREPLFLLIDKMGIFSHNTQKNEDLRQTKLTH</sequence>
<protein>
    <submittedName>
        <fullName evidence="1">Uncharacterized protein</fullName>
    </submittedName>
</protein>
<evidence type="ECO:0000313" key="2">
    <source>
        <dbReference type="Proteomes" id="UP000046784"/>
    </source>
</evidence>
<dbReference type="AlphaFoldDB" id="A0AAI8ZQN8"/>
<reference evidence="1 2" key="1">
    <citation type="submission" date="2015-03" db="EMBL/GenBank/DDBJ databases">
        <authorList>
            <consortium name="Pathogen Informatics"/>
            <person name="Murphy D."/>
        </authorList>
    </citation>
    <scope>NUCLEOTIDE SEQUENCE [LARGE SCALE GENOMIC DNA]</scope>
    <source>
        <strain evidence="1 2">3400/83</strain>
    </source>
</reference>
<evidence type="ECO:0000313" key="1">
    <source>
        <dbReference type="EMBL" id="CFQ98998.1"/>
    </source>
</evidence>
<dbReference type="EMBL" id="CGCB01000010">
    <property type="protein sequence ID" value="CFQ98998.1"/>
    <property type="molecule type" value="Genomic_DNA"/>
</dbReference>
<organism evidence="1 2">
    <name type="scientific">Yersinia frederiksenii</name>
    <dbReference type="NCBI Taxonomy" id="29484"/>
    <lineage>
        <taxon>Bacteria</taxon>
        <taxon>Pseudomonadati</taxon>
        <taxon>Pseudomonadota</taxon>
        <taxon>Gammaproteobacteria</taxon>
        <taxon>Enterobacterales</taxon>
        <taxon>Yersiniaceae</taxon>
        <taxon>Yersinia</taxon>
    </lineage>
</organism>
<accession>A0AAI8ZQN8</accession>
<comment type="caution">
    <text evidence="1">The sequence shown here is derived from an EMBL/GenBank/DDBJ whole genome shotgun (WGS) entry which is preliminary data.</text>
</comment>
<gene>
    <name evidence="1" type="ORF">ERS008524_01895</name>
</gene>
<dbReference type="Proteomes" id="UP000046784">
    <property type="component" value="Unassembled WGS sequence"/>
</dbReference>
<name>A0AAI8ZQN8_YERFR</name>